<keyword evidence="1" id="KW-0812">Transmembrane</keyword>
<keyword evidence="3" id="KW-1185">Reference proteome</keyword>
<keyword evidence="1" id="KW-0472">Membrane</keyword>
<reference evidence="2" key="1">
    <citation type="journal article" date="2018" name="DNA Res.">
        <title>Multiple hybrid de novo genome assembly of finger millet, an orphan allotetraploid crop.</title>
        <authorList>
            <person name="Hatakeyama M."/>
            <person name="Aluri S."/>
            <person name="Balachadran M.T."/>
            <person name="Sivarajan S.R."/>
            <person name="Patrignani A."/>
            <person name="Gruter S."/>
            <person name="Poveda L."/>
            <person name="Shimizu-Inatsugi R."/>
            <person name="Baeten J."/>
            <person name="Francoijs K.J."/>
            <person name="Nataraja K.N."/>
            <person name="Reddy Y.A.N."/>
            <person name="Phadnis S."/>
            <person name="Ravikumar R.L."/>
            <person name="Schlapbach R."/>
            <person name="Sreeman S.M."/>
            <person name="Shimizu K.K."/>
        </authorList>
    </citation>
    <scope>NUCLEOTIDE SEQUENCE</scope>
</reference>
<proteinExistence type="predicted"/>
<keyword evidence="1" id="KW-1133">Transmembrane helix</keyword>
<dbReference type="Proteomes" id="UP001054889">
    <property type="component" value="Unassembled WGS sequence"/>
</dbReference>
<feature type="transmembrane region" description="Helical" evidence="1">
    <location>
        <begin position="43"/>
        <end position="65"/>
    </location>
</feature>
<accession>A0AAV5D8F2</accession>
<dbReference type="AlphaFoldDB" id="A0AAV5D8F2"/>
<comment type="caution">
    <text evidence="2">The sequence shown here is derived from an EMBL/GenBank/DDBJ whole genome shotgun (WGS) entry which is preliminary data.</text>
</comment>
<organism evidence="2 3">
    <name type="scientific">Eleusine coracana subsp. coracana</name>
    <dbReference type="NCBI Taxonomy" id="191504"/>
    <lineage>
        <taxon>Eukaryota</taxon>
        <taxon>Viridiplantae</taxon>
        <taxon>Streptophyta</taxon>
        <taxon>Embryophyta</taxon>
        <taxon>Tracheophyta</taxon>
        <taxon>Spermatophyta</taxon>
        <taxon>Magnoliopsida</taxon>
        <taxon>Liliopsida</taxon>
        <taxon>Poales</taxon>
        <taxon>Poaceae</taxon>
        <taxon>PACMAD clade</taxon>
        <taxon>Chloridoideae</taxon>
        <taxon>Cynodonteae</taxon>
        <taxon>Eleusininae</taxon>
        <taxon>Eleusine</taxon>
    </lineage>
</organism>
<sequence length="98" mass="11175">MASIGQAQETVVPLLEKTAAAYIEGCPGCTIDRRKAEFTGIPFAHIINISLLILYGRFIISLPIATLHQQHYKRLEYCKESGRHWALCRSSRFFIHAW</sequence>
<name>A0AAV5D8F2_ELECO</name>
<reference evidence="2" key="2">
    <citation type="submission" date="2021-12" db="EMBL/GenBank/DDBJ databases">
        <title>Resequencing data analysis of finger millet.</title>
        <authorList>
            <person name="Hatakeyama M."/>
            <person name="Aluri S."/>
            <person name="Balachadran M.T."/>
            <person name="Sivarajan S.R."/>
            <person name="Poveda L."/>
            <person name="Shimizu-Inatsugi R."/>
            <person name="Schlapbach R."/>
            <person name="Sreeman S.M."/>
            <person name="Shimizu K.K."/>
        </authorList>
    </citation>
    <scope>NUCLEOTIDE SEQUENCE</scope>
</reference>
<gene>
    <name evidence="2" type="primary">ga24451</name>
    <name evidence="2" type="ORF">PR202_ga24451</name>
</gene>
<protein>
    <submittedName>
        <fullName evidence="2">Uncharacterized protein</fullName>
    </submittedName>
</protein>
<dbReference type="EMBL" id="BQKI01000013">
    <property type="protein sequence ID" value="GJN06695.1"/>
    <property type="molecule type" value="Genomic_DNA"/>
</dbReference>
<evidence type="ECO:0000313" key="3">
    <source>
        <dbReference type="Proteomes" id="UP001054889"/>
    </source>
</evidence>
<evidence type="ECO:0000256" key="1">
    <source>
        <dbReference type="SAM" id="Phobius"/>
    </source>
</evidence>
<evidence type="ECO:0000313" key="2">
    <source>
        <dbReference type="EMBL" id="GJN06695.1"/>
    </source>
</evidence>